<dbReference type="InParanoid" id="J9DL77"/>
<reference evidence="2" key="2">
    <citation type="submission" date="2015-07" db="EMBL/GenBank/DDBJ databases">
        <title>Contrasting host-pathogen interactions and genome evolution in two generalist and specialist microsporidian pathogens of mosquitoes.</title>
        <authorList>
            <consortium name="The Broad Institute Genomics Platform"/>
            <consortium name="The Broad Institute Genome Sequencing Center for Infectious Disease"/>
            <person name="Cuomo C.A."/>
            <person name="Sanscrainte N.D."/>
            <person name="Goldberg J.M."/>
            <person name="Heiman D."/>
            <person name="Young S."/>
            <person name="Zeng Q."/>
            <person name="Becnel J.J."/>
            <person name="Birren B.W."/>
        </authorList>
    </citation>
    <scope>NUCLEOTIDE SEQUENCE [LARGE SCALE GENOMIC DNA]</scope>
    <source>
        <strain evidence="2">USNM 41457</strain>
    </source>
</reference>
<accession>J9DL77</accession>
<name>J9DL77_EDHAE</name>
<organism evidence="1 2">
    <name type="scientific">Edhazardia aedis (strain USNM 41457)</name>
    <name type="common">Microsporidian parasite</name>
    <dbReference type="NCBI Taxonomy" id="1003232"/>
    <lineage>
        <taxon>Eukaryota</taxon>
        <taxon>Fungi</taxon>
        <taxon>Fungi incertae sedis</taxon>
        <taxon>Microsporidia</taxon>
        <taxon>Edhazardia</taxon>
    </lineage>
</organism>
<dbReference type="HOGENOM" id="CLU_857958_0_0_1"/>
<dbReference type="Proteomes" id="UP000003163">
    <property type="component" value="Unassembled WGS sequence"/>
</dbReference>
<proteinExistence type="predicted"/>
<reference evidence="1 2" key="1">
    <citation type="submission" date="2011-08" db="EMBL/GenBank/DDBJ databases">
        <authorList>
            <person name="Liu Z.J."/>
            <person name="Shi F.L."/>
            <person name="Lu J.Q."/>
            <person name="Li M."/>
            <person name="Wang Z.L."/>
        </authorList>
    </citation>
    <scope>NUCLEOTIDE SEQUENCE [LARGE SCALE GENOMIC DNA]</scope>
    <source>
        <strain evidence="1 2">USNM 41457</strain>
    </source>
</reference>
<dbReference type="AlphaFoldDB" id="J9DL77"/>
<dbReference type="EMBL" id="AFBI03000089">
    <property type="protein sequence ID" value="EJW02107.1"/>
    <property type="molecule type" value="Genomic_DNA"/>
</dbReference>
<protein>
    <submittedName>
        <fullName evidence="1">Uncharacterized protein</fullName>
    </submittedName>
</protein>
<gene>
    <name evidence="1" type="ORF">EDEG_03446</name>
</gene>
<keyword evidence="2" id="KW-1185">Reference proteome</keyword>
<sequence length="324" mass="38604">MYKKISYLLLESLRGLEKLFSFAIENKINLQVMDNSGNYNSQHLIHLHLEKMDLTSFQFNEESIQIIKNNIIIFSEFFLHVWKLIIKIKYEKGKEYLPHILIQKEELSEKCSNQCLEIRYNISSQTRYKYHVLYNLRIKFLCVFEEHNRMVEIFISIFHSEKPHFAIRKAEDNGLFSDIKSYFTEITQNMLKFELYAIYLIACYNSYCVLEHVSLFEDTQLSKKISDYIDSLSRQDAIMKDFLSNCVFKVQKKIITKVLVADTQTDNNKVKDTDNETKKTTKISRYCLTLSQLAEELKKEKILKVQLVKLRRHKIDTLYDLFET</sequence>
<evidence type="ECO:0000313" key="1">
    <source>
        <dbReference type="EMBL" id="EJW02107.1"/>
    </source>
</evidence>
<evidence type="ECO:0000313" key="2">
    <source>
        <dbReference type="Proteomes" id="UP000003163"/>
    </source>
</evidence>
<comment type="caution">
    <text evidence="1">The sequence shown here is derived from an EMBL/GenBank/DDBJ whole genome shotgun (WGS) entry which is preliminary data.</text>
</comment>
<dbReference type="VEuPathDB" id="MicrosporidiaDB:EDEG_03446"/>